<evidence type="ECO:0000313" key="1">
    <source>
        <dbReference type="EMBL" id="KAF6173503.1"/>
    </source>
</evidence>
<dbReference type="PANTHER" id="PTHR34836:SF9">
    <property type="entry name" value="RECEPTOR LIGAND BINDING REGION DOMAIN-CONTAINING PROTEIN"/>
    <property type="match status" value="1"/>
</dbReference>
<dbReference type="InterPro" id="IPR015683">
    <property type="entry name" value="Ionotropic_Glu_rcpt"/>
</dbReference>
<dbReference type="Proteomes" id="UP000541444">
    <property type="component" value="Unassembled WGS sequence"/>
</dbReference>
<sequence length="119" mass="13578">MGMMTKGNVWITTHIITAQLDSLTPQIYRQCKGSWGFRRRFHSEHPHEANLEPGRFGQQAYDATWALALAMEGKTIQMGSVDYLSGRRLSSPRGWTLPMNESRLKIGVPAHSTFNQLWM</sequence>
<dbReference type="SUPFAM" id="SSF53822">
    <property type="entry name" value="Periplasmic binding protein-like I"/>
    <property type="match status" value="1"/>
</dbReference>
<comment type="caution">
    <text evidence="1">The sequence shown here is derived from an EMBL/GenBank/DDBJ whole genome shotgun (WGS) entry which is preliminary data.</text>
</comment>
<gene>
    <name evidence="1" type="ORF">GIB67_031094</name>
</gene>
<dbReference type="AlphaFoldDB" id="A0A7J7P2F7"/>
<proteinExistence type="predicted"/>
<name>A0A7J7P2F7_9MAGN</name>
<protein>
    <submittedName>
        <fullName evidence="1">Uncharacterized protein</fullName>
    </submittedName>
</protein>
<dbReference type="OrthoDB" id="5984008at2759"/>
<reference evidence="1 2" key="1">
    <citation type="journal article" date="2020" name="IScience">
        <title>Genome Sequencing of the Endangered Kingdonia uniflora (Circaeasteraceae, Ranunculales) Reveals Potential Mechanisms of Evolutionary Specialization.</title>
        <authorList>
            <person name="Sun Y."/>
            <person name="Deng T."/>
            <person name="Zhang A."/>
            <person name="Moore M.J."/>
            <person name="Landis J.B."/>
            <person name="Lin N."/>
            <person name="Zhang H."/>
            <person name="Zhang X."/>
            <person name="Huang J."/>
            <person name="Zhang X."/>
            <person name="Sun H."/>
            <person name="Wang H."/>
        </authorList>
    </citation>
    <scope>NUCLEOTIDE SEQUENCE [LARGE SCALE GENOMIC DNA]</scope>
    <source>
        <strain evidence="1">TB1705</strain>
        <tissue evidence="1">Leaf</tissue>
    </source>
</reference>
<dbReference type="InterPro" id="IPR028082">
    <property type="entry name" value="Peripla_BP_I"/>
</dbReference>
<keyword evidence="2" id="KW-1185">Reference proteome</keyword>
<dbReference type="PANTHER" id="PTHR34836">
    <property type="entry name" value="OS06G0188250 PROTEIN"/>
    <property type="match status" value="1"/>
</dbReference>
<accession>A0A7J7P2F7</accession>
<evidence type="ECO:0000313" key="2">
    <source>
        <dbReference type="Proteomes" id="UP000541444"/>
    </source>
</evidence>
<dbReference type="EMBL" id="JACGCM010000340">
    <property type="protein sequence ID" value="KAF6173503.1"/>
    <property type="molecule type" value="Genomic_DNA"/>
</dbReference>
<organism evidence="1 2">
    <name type="scientific">Kingdonia uniflora</name>
    <dbReference type="NCBI Taxonomy" id="39325"/>
    <lineage>
        <taxon>Eukaryota</taxon>
        <taxon>Viridiplantae</taxon>
        <taxon>Streptophyta</taxon>
        <taxon>Embryophyta</taxon>
        <taxon>Tracheophyta</taxon>
        <taxon>Spermatophyta</taxon>
        <taxon>Magnoliopsida</taxon>
        <taxon>Ranunculales</taxon>
        <taxon>Circaeasteraceae</taxon>
        <taxon>Kingdonia</taxon>
    </lineage>
</organism>